<reference evidence="1" key="1">
    <citation type="submission" date="2018-02" db="EMBL/GenBank/DDBJ databases">
        <title>Rhizophora mucronata_Transcriptome.</title>
        <authorList>
            <person name="Meera S.P."/>
            <person name="Sreeshan A."/>
            <person name="Augustine A."/>
        </authorList>
    </citation>
    <scope>NUCLEOTIDE SEQUENCE</scope>
    <source>
        <tissue evidence="1">Leaf</tissue>
    </source>
</reference>
<dbReference type="AlphaFoldDB" id="A0A2P2NAV1"/>
<sequence length="37" mass="4279">MASLQLKCTNNIVKYKASTLAYQDIWCLNVNYLSIVR</sequence>
<protein>
    <submittedName>
        <fullName evidence="1">Uncharacterized protein</fullName>
    </submittedName>
</protein>
<evidence type="ECO:0000313" key="1">
    <source>
        <dbReference type="EMBL" id="MBX39595.1"/>
    </source>
</evidence>
<name>A0A2P2NAV1_RHIMU</name>
<organism evidence="1">
    <name type="scientific">Rhizophora mucronata</name>
    <name type="common">Asiatic mangrove</name>
    <dbReference type="NCBI Taxonomy" id="61149"/>
    <lineage>
        <taxon>Eukaryota</taxon>
        <taxon>Viridiplantae</taxon>
        <taxon>Streptophyta</taxon>
        <taxon>Embryophyta</taxon>
        <taxon>Tracheophyta</taxon>
        <taxon>Spermatophyta</taxon>
        <taxon>Magnoliopsida</taxon>
        <taxon>eudicotyledons</taxon>
        <taxon>Gunneridae</taxon>
        <taxon>Pentapetalae</taxon>
        <taxon>rosids</taxon>
        <taxon>fabids</taxon>
        <taxon>Malpighiales</taxon>
        <taxon>Rhizophoraceae</taxon>
        <taxon>Rhizophora</taxon>
    </lineage>
</organism>
<dbReference type="EMBL" id="GGEC01059111">
    <property type="protein sequence ID" value="MBX39595.1"/>
    <property type="molecule type" value="Transcribed_RNA"/>
</dbReference>
<accession>A0A2P2NAV1</accession>
<proteinExistence type="predicted"/>